<feature type="domain" description="HTH LytTR-type" evidence="4">
    <location>
        <begin position="137"/>
        <end position="239"/>
    </location>
</feature>
<dbReference type="AlphaFoldDB" id="A0A6G9ICH4"/>
<proteinExistence type="predicted"/>
<evidence type="ECO:0000313" key="5">
    <source>
        <dbReference type="EMBL" id="QIQ21519.1"/>
    </source>
</evidence>
<dbReference type="FunFam" id="3.40.50.2300:FF:000051">
    <property type="entry name" value="Two-component response regulator yehT"/>
    <property type="match status" value="1"/>
</dbReference>
<dbReference type="SMART" id="SM00448">
    <property type="entry name" value="REC"/>
    <property type="match status" value="1"/>
</dbReference>
<dbReference type="EMBL" id="CP050253">
    <property type="protein sequence ID" value="QIQ21519.1"/>
    <property type="molecule type" value="Genomic_DNA"/>
</dbReference>
<dbReference type="FunFam" id="2.40.50.1020:FF:000001">
    <property type="entry name" value="Two-component response regulator yehT"/>
    <property type="match status" value="1"/>
</dbReference>
<evidence type="ECO:0000313" key="6">
    <source>
        <dbReference type="Proteomes" id="UP000501168"/>
    </source>
</evidence>
<evidence type="ECO:0000259" key="3">
    <source>
        <dbReference type="PROSITE" id="PS50110"/>
    </source>
</evidence>
<dbReference type="InterPro" id="IPR007492">
    <property type="entry name" value="LytTR_DNA-bd_dom"/>
</dbReference>
<dbReference type="Pfam" id="PF00072">
    <property type="entry name" value="Response_reg"/>
    <property type="match status" value="1"/>
</dbReference>
<accession>A0A6G9ICH4</accession>
<dbReference type="Gene3D" id="3.40.50.2300">
    <property type="match status" value="1"/>
</dbReference>
<reference evidence="5 6" key="1">
    <citation type="submission" date="2020-03" db="EMBL/GenBank/DDBJ databases">
        <title>Complete genome sequence of Orbus sp. IPMB12 (BCRC 80908).</title>
        <authorList>
            <person name="Lo W.-S."/>
            <person name="Chang T.-H."/>
            <person name="Kuo C.-H."/>
        </authorList>
    </citation>
    <scope>NUCLEOTIDE SEQUENCE [LARGE SCALE GENOMIC DNA]</scope>
    <source>
        <strain evidence="5 6">IPMB12</strain>
    </source>
</reference>
<sequence>MLNVIIVDDEPLARENLSCLLQQDSAITIVAECSNAIEGISAIHRLHPDVVFLDIQMPRINGIEMLSMIDPQYLPHIVFVTAYDEYAIKAFEEQAFDYLMKPIDPQRLNKTLQRLHIHHPPQDIHQLVPTNEPFKYIPCIGHSRIYLLNADEVYYVSSKVSGISVFNQTNTEYFSELTLRTLEERTSLIRCHRQYLINIKHLKEIRFNKEGQTEVILSNGVAVPVSRRYLKVLKELLGL</sequence>
<keyword evidence="1" id="KW-0902">Two-component regulatory system</keyword>
<evidence type="ECO:0000256" key="2">
    <source>
        <dbReference type="PROSITE-ProRule" id="PRU00169"/>
    </source>
</evidence>
<keyword evidence="2" id="KW-0597">Phosphoprotein</keyword>
<dbReference type="InterPro" id="IPR011006">
    <property type="entry name" value="CheY-like_superfamily"/>
</dbReference>
<organism evidence="5 6">
    <name type="scientific">Zophobihabitans entericus</name>
    <dbReference type="NCBI Taxonomy" id="1635327"/>
    <lineage>
        <taxon>Bacteria</taxon>
        <taxon>Pseudomonadati</taxon>
        <taxon>Pseudomonadota</taxon>
        <taxon>Gammaproteobacteria</taxon>
        <taxon>Orbales</taxon>
        <taxon>Orbaceae</taxon>
        <taxon>Zophobihabitans</taxon>
    </lineage>
</organism>
<dbReference type="PANTHER" id="PTHR37299:SF1">
    <property type="entry name" value="STAGE 0 SPORULATION PROTEIN A HOMOLOG"/>
    <property type="match status" value="1"/>
</dbReference>
<dbReference type="CDD" id="cd17532">
    <property type="entry name" value="REC_LytTR_AlgR-like"/>
    <property type="match status" value="1"/>
</dbReference>
<evidence type="ECO:0000256" key="1">
    <source>
        <dbReference type="ARBA" id="ARBA00023012"/>
    </source>
</evidence>
<dbReference type="KEGG" id="orb:IPMB12_07375"/>
<dbReference type="FunCoup" id="A0A6G9ICH4">
    <property type="interactions" value="68"/>
</dbReference>
<dbReference type="NCBIfam" id="NF008677">
    <property type="entry name" value="PRK11697.1"/>
    <property type="match status" value="1"/>
</dbReference>
<dbReference type="InParanoid" id="A0A6G9ICH4"/>
<dbReference type="PANTHER" id="PTHR37299">
    <property type="entry name" value="TRANSCRIPTIONAL REGULATOR-RELATED"/>
    <property type="match status" value="1"/>
</dbReference>
<dbReference type="Proteomes" id="UP000501168">
    <property type="component" value="Chromosome"/>
</dbReference>
<protein>
    <submittedName>
        <fullName evidence="5">Two-component system response regulator BtsR</fullName>
    </submittedName>
</protein>
<dbReference type="GO" id="GO:0000156">
    <property type="term" value="F:phosphorelay response regulator activity"/>
    <property type="evidence" value="ECO:0007669"/>
    <property type="project" value="InterPro"/>
</dbReference>
<dbReference type="PROSITE" id="PS50110">
    <property type="entry name" value="RESPONSE_REGULATORY"/>
    <property type="match status" value="1"/>
</dbReference>
<gene>
    <name evidence="5" type="primary">yehT</name>
    <name evidence="5" type="ORF">IPMB12_07375</name>
</gene>
<feature type="domain" description="Response regulatory" evidence="3">
    <location>
        <begin position="3"/>
        <end position="116"/>
    </location>
</feature>
<dbReference type="PROSITE" id="PS50930">
    <property type="entry name" value="HTH_LYTTR"/>
    <property type="match status" value="1"/>
</dbReference>
<dbReference type="Gene3D" id="2.40.50.1020">
    <property type="entry name" value="LytTr DNA-binding domain"/>
    <property type="match status" value="1"/>
</dbReference>
<dbReference type="RefSeq" id="WP_166916413.1">
    <property type="nucleotide sequence ID" value="NZ_CP050253.1"/>
</dbReference>
<dbReference type="GO" id="GO:0003677">
    <property type="term" value="F:DNA binding"/>
    <property type="evidence" value="ECO:0007669"/>
    <property type="project" value="InterPro"/>
</dbReference>
<dbReference type="SUPFAM" id="SSF52172">
    <property type="entry name" value="CheY-like"/>
    <property type="match status" value="1"/>
</dbReference>
<dbReference type="Pfam" id="PF04397">
    <property type="entry name" value="LytTR"/>
    <property type="match status" value="1"/>
</dbReference>
<dbReference type="InterPro" id="IPR001789">
    <property type="entry name" value="Sig_transdc_resp-reg_receiver"/>
</dbReference>
<dbReference type="InterPro" id="IPR046947">
    <property type="entry name" value="LytR-like"/>
</dbReference>
<evidence type="ECO:0000259" key="4">
    <source>
        <dbReference type="PROSITE" id="PS50930"/>
    </source>
</evidence>
<dbReference type="SMART" id="SM00850">
    <property type="entry name" value="LytTR"/>
    <property type="match status" value="1"/>
</dbReference>
<name>A0A6G9ICH4_9GAMM</name>
<keyword evidence="6" id="KW-1185">Reference proteome</keyword>
<feature type="modified residue" description="4-aspartylphosphate" evidence="2">
    <location>
        <position position="54"/>
    </location>
</feature>